<dbReference type="Araport" id="AT5G20450"/>
<feature type="coiled-coil region" evidence="1">
    <location>
        <begin position="5"/>
        <end position="132"/>
    </location>
</feature>
<dbReference type="FunCoup" id="A0A1P8BCC2">
    <property type="interactions" value="24"/>
</dbReference>
<dbReference type="PANTHER" id="PTHR16027:SF11">
    <property type="entry name" value="DILUTE DOMAIN-CONTAINING PROTEIN"/>
    <property type="match status" value="1"/>
</dbReference>
<dbReference type="ExpressionAtlas" id="A0A1P8BCC2">
    <property type="expression patterns" value="baseline and differential"/>
</dbReference>
<protein>
    <submittedName>
        <fullName evidence="4">Myosin</fullName>
    </submittedName>
</protein>
<dbReference type="SMR" id="A0A1P8BCC2"/>
<accession>A0A1P8BCC2</accession>
<reference evidence="4 5" key="1">
    <citation type="journal article" date="2000" name="Nature">
        <title>Sequence and analysis of chromosome 5 of the plant Arabidopsis thaliana.</title>
        <authorList>
            <consortium name="Kazusa DNA Research Institute"/>
            <consortium name="Cold Spring Harbor and Washington University in St Louis Sequencing Consortium"/>
            <consortium name="European Union Arabidopsis Genome Sequencing Consortium"/>
            <person name="Tabata S."/>
            <person name="Kaneko T."/>
            <person name="Nakamura Y."/>
            <person name="Kotani H."/>
            <person name="Kato T."/>
            <person name="Asamizu E."/>
            <person name="Miyajima N."/>
            <person name="Sasamoto S."/>
            <person name="Kimura T."/>
            <person name="Hosouchi T."/>
            <person name="Kawashima K."/>
            <person name="Kohara M."/>
            <person name="Matsumoto M."/>
            <person name="Matsuno A."/>
            <person name="Muraki A."/>
            <person name="Nakayama S."/>
            <person name="Nakazaki N."/>
            <person name="Naruo K."/>
            <person name="Okumura S."/>
            <person name="Shinpo S."/>
            <person name="Takeuchi C."/>
            <person name="Wada T."/>
            <person name="Watanabe A."/>
            <person name="Yamada M."/>
            <person name="Yasuda M."/>
            <person name="Sato S."/>
            <person name="de la Bastide M."/>
            <person name="Huang E."/>
            <person name="Spiegel L."/>
            <person name="Gnoj L."/>
            <person name="O'Shaughnessy A."/>
            <person name="Preston R."/>
            <person name="Habermann K."/>
            <person name="Murray J."/>
            <person name="Johnson D."/>
            <person name="Rohlfing T."/>
            <person name="Nelson J."/>
            <person name="Stoneking T."/>
            <person name="Pepin K."/>
            <person name="Spieth J."/>
            <person name="Sekhon M."/>
            <person name="Armstrong J."/>
            <person name="Becker M."/>
            <person name="Belter E."/>
            <person name="Cordum H."/>
            <person name="Cordes M."/>
            <person name="Courtney L."/>
            <person name="Courtney W."/>
            <person name="Dante M."/>
            <person name="Du H."/>
            <person name="Edwards J."/>
            <person name="Fryman J."/>
            <person name="Haakensen B."/>
            <person name="Lamar E."/>
            <person name="Latreille P."/>
            <person name="Leonard S."/>
            <person name="Meyer R."/>
            <person name="Mulvaney E."/>
            <person name="Ozersky P."/>
            <person name="Riley A."/>
            <person name="Strowmatt C."/>
            <person name="Wagner-McPherson C."/>
            <person name="Wollam A."/>
            <person name="Yoakum M."/>
            <person name="Bell M."/>
            <person name="Dedhia N."/>
            <person name="Parnell L."/>
            <person name="Shah R."/>
            <person name="Rodriguez M."/>
            <person name="See L.H."/>
            <person name="Vil D."/>
            <person name="Baker J."/>
            <person name="Kirchoff K."/>
            <person name="Toth K."/>
            <person name="King L."/>
            <person name="Bahret A."/>
            <person name="Miller B."/>
            <person name="Marra M."/>
            <person name="Martienssen R."/>
            <person name="McCombie W.R."/>
            <person name="Wilson R.K."/>
            <person name="Murphy G."/>
            <person name="Bancroft I."/>
            <person name="Volckaert G."/>
            <person name="Wambutt R."/>
            <person name="Dusterhoft A."/>
            <person name="Stiekema W."/>
            <person name="Pohl T."/>
            <person name="Entian K.D."/>
            <person name="Terryn N."/>
            <person name="Hartley N."/>
            <person name="Bent E."/>
            <person name="Johnson S."/>
            <person name="Langham S.A."/>
            <person name="McCullagh B."/>
            <person name="Robben J."/>
            <person name="Grymonprez B."/>
            <person name="Zimmermann W."/>
            <person name="Ramsperger U."/>
            <person name="Wedler H."/>
            <person name="Balke K."/>
            <person name="Wedler E."/>
            <person name="Peters S."/>
            <person name="van Staveren M."/>
            <person name="Dirkse W."/>
            <person name="Mooijman P."/>
            <person name="Lankhorst R.K."/>
            <person name="Weitzenegger T."/>
            <person name="Bothe G."/>
            <person name="Rose M."/>
            <person name="Hauf J."/>
            <person name="Berneiser S."/>
            <person name="Hempel S."/>
            <person name="Feldpausch M."/>
            <person name="Lamberth S."/>
            <person name="Villarroel R."/>
            <person name="Gielen J."/>
            <person name="Ardiles W."/>
            <person name="Bents O."/>
            <person name="Lemcke K."/>
            <person name="Kolesov G."/>
            <person name="Mayer K."/>
            <person name="Rudd S."/>
            <person name="Schoof H."/>
            <person name="Schueller C."/>
            <person name="Zaccaria P."/>
            <person name="Mewes H.W."/>
            <person name="Bevan M."/>
            <person name="Fransz P."/>
        </authorList>
    </citation>
    <scope>NUCLEOTIDE SEQUENCE [LARGE SCALE GENOMIC DNA]</scope>
    <source>
        <strain evidence="5">cv. Columbia</strain>
    </source>
</reference>
<dbReference type="PROSITE" id="PS51126">
    <property type="entry name" value="DILUTE"/>
    <property type="match status" value="1"/>
</dbReference>
<keyword evidence="5" id="KW-1185">Reference proteome</keyword>
<reference evidence="5" key="2">
    <citation type="journal article" date="2017" name="Plant J.">
        <title>Araport11: a complete reannotation of the Arabidopsis thaliana reference genome.</title>
        <authorList>
            <person name="Cheng C.Y."/>
            <person name="Krishnakumar V."/>
            <person name="Chan A.P."/>
            <person name="Thibaud-Nissen F."/>
            <person name="Schobel S."/>
            <person name="Town C.D."/>
        </authorList>
    </citation>
    <scope>GENOME REANNOTATION</scope>
    <source>
        <strain evidence="5">cv. Columbia</strain>
    </source>
</reference>
<dbReference type="Proteomes" id="UP000006548">
    <property type="component" value="Chromosome 5"/>
</dbReference>
<dbReference type="EMBL" id="CP002688">
    <property type="protein sequence ID" value="ANM69235.1"/>
    <property type="molecule type" value="Genomic_DNA"/>
</dbReference>
<proteinExistence type="predicted"/>
<sequence length="372" mass="42020">MCLLAEEAKADVIREQETARKAIEEAPQVIKENSEDTEKFNSLTSEVEALKASLQSERQAAEDLRNAFSEAEARNSELATNLENVTRRVDQLCESASLQSEQQAAEDLRKALSLAEARNLELTTKLENVTRRVDQLCESESQEVLVKCISQNLGYDGGKPVAACVIYKCLLHWRSFEVERTNIFDRIVKIIASAIEVSDSYKVSDNNEVLAYWLSNSAMLVCVLQRTFRSSTMLSSKGLMSGVLVSYLDRQSQVVPKCPAMLFKKQLIDFLQKIYGMMRDNLKKEILPHLEYCKQAPWPFSNPKERIVHWQRIVGSLRSYLNIMKANNHPIRGGGFIKINAASDVNDIELSQLIHEKPSLSFLLSREEGSPS</sequence>
<gene>
    <name evidence="3 4" type="ordered locus">At5g20450</name>
    <name evidence="4" type="ORF">F7C8.40</name>
    <name evidence="4" type="ORF">F7C8_40</name>
</gene>
<dbReference type="PANTHER" id="PTHR16027">
    <property type="entry name" value="DILUTE DOMAIN-CONTAINING PROTEIN YPR089W"/>
    <property type="match status" value="1"/>
</dbReference>
<keyword evidence="1" id="KW-0175">Coiled coil</keyword>
<evidence type="ECO:0000313" key="3">
    <source>
        <dbReference type="Araport" id="AT5G20450"/>
    </source>
</evidence>
<feature type="domain" description="Dilute" evidence="2">
    <location>
        <begin position="185"/>
        <end position="372"/>
    </location>
</feature>
<dbReference type="AlphaFoldDB" id="A0A1P8BCC2"/>
<dbReference type="InterPro" id="IPR002710">
    <property type="entry name" value="Dilute_dom"/>
</dbReference>
<evidence type="ECO:0000313" key="5">
    <source>
        <dbReference type="Proteomes" id="UP000006548"/>
    </source>
</evidence>
<evidence type="ECO:0000313" key="4">
    <source>
        <dbReference type="EMBL" id="ANM69235.1"/>
    </source>
</evidence>
<evidence type="ECO:0000259" key="2">
    <source>
        <dbReference type="PROSITE" id="PS51126"/>
    </source>
</evidence>
<name>A0A1P8BCC2_ARATH</name>
<dbReference type="TAIR" id="AT5G20450"/>
<organism evidence="4 5">
    <name type="scientific">Arabidopsis thaliana</name>
    <name type="common">Mouse-ear cress</name>
    <dbReference type="NCBI Taxonomy" id="3702"/>
    <lineage>
        <taxon>Eukaryota</taxon>
        <taxon>Viridiplantae</taxon>
        <taxon>Streptophyta</taxon>
        <taxon>Embryophyta</taxon>
        <taxon>Tracheophyta</taxon>
        <taxon>Spermatophyta</taxon>
        <taxon>Magnoliopsida</taxon>
        <taxon>eudicotyledons</taxon>
        <taxon>Gunneridae</taxon>
        <taxon>Pentapetalae</taxon>
        <taxon>rosids</taxon>
        <taxon>malvids</taxon>
        <taxon>Brassicales</taxon>
        <taxon>Brassicaceae</taxon>
        <taxon>Camelineae</taxon>
        <taxon>Arabidopsis</taxon>
    </lineage>
</organism>
<evidence type="ECO:0000256" key="1">
    <source>
        <dbReference type="SAM" id="Coils"/>
    </source>
</evidence>
<dbReference type="GeneID" id="832167"/>
<dbReference type="InParanoid" id="A0A1P8BCC2"/>
<dbReference type="STRING" id="3702.A0A1P8BCC2"/>
<dbReference type="InterPro" id="IPR052072">
    <property type="entry name" value="Vascular_dev_regulator"/>
</dbReference>